<keyword evidence="3" id="KW-1185">Reference proteome</keyword>
<dbReference type="EMBL" id="QXTE01000261">
    <property type="protein sequence ID" value="TFK00671.1"/>
    <property type="molecule type" value="Genomic_DNA"/>
</dbReference>
<proteinExistence type="predicted"/>
<name>A0A4D9DSS7_9SAUR</name>
<evidence type="ECO:0000313" key="2">
    <source>
        <dbReference type="EMBL" id="TFK00671.1"/>
    </source>
</evidence>
<dbReference type="AlphaFoldDB" id="A0A4D9DSS7"/>
<sequence length="111" mass="11623">MSPLGMGAAGLGPRGSVRHPPPSLTLAVGESGFLFLVFLSLSQTPGDWGPNAVNADSPAPTGRHLHGAGTPQDPSRGVLGGREEHAAPEQEDFFFFLMKQTICGAKRRTNS</sequence>
<organism evidence="2 3">
    <name type="scientific">Platysternon megacephalum</name>
    <name type="common">big-headed turtle</name>
    <dbReference type="NCBI Taxonomy" id="55544"/>
    <lineage>
        <taxon>Eukaryota</taxon>
        <taxon>Metazoa</taxon>
        <taxon>Chordata</taxon>
        <taxon>Craniata</taxon>
        <taxon>Vertebrata</taxon>
        <taxon>Euteleostomi</taxon>
        <taxon>Archelosauria</taxon>
        <taxon>Testudinata</taxon>
        <taxon>Testudines</taxon>
        <taxon>Cryptodira</taxon>
        <taxon>Durocryptodira</taxon>
        <taxon>Testudinoidea</taxon>
        <taxon>Platysternidae</taxon>
        <taxon>Platysternon</taxon>
    </lineage>
</organism>
<comment type="caution">
    <text evidence="2">The sequence shown here is derived from an EMBL/GenBank/DDBJ whole genome shotgun (WGS) entry which is preliminary data.</text>
</comment>
<gene>
    <name evidence="2" type="ORF">DR999_PMT17206</name>
</gene>
<accession>A0A4D9DSS7</accession>
<reference evidence="2 3" key="1">
    <citation type="submission" date="2019-04" db="EMBL/GenBank/DDBJ databases">
        <title>Draft genome of the big-headed turtle Platysternon megacephalum.</title>
        <authorList>
            <person name="Gong S."/>
        </authorList>
    </citation>
    <scope>NUCLEOTIDE SEQUENCE [LARGE SCALE GENOMIC DNA]</scope>
    <source>
        <strain evidence="2">DO16091913</strain>
        <tissue evidence="2">Muscle</tissue>
    </source>
</reference>
<feature type="region of interest" description="Disordered" evidence="1">
    <location>
        <begin position="47"/>
        <end position="84"/>
    </location>
</feature>
<dbReference type="Proteomes" id="UP000297703">
    <property type="component" value="Unassembled WGS sequence"/>
</dbReference>
<reference evidence="2 3" key="2">
    <citation type="submission" date="2019-04" db="EMBL/GenBank/DDBJ databases">
        <title>The genome sequence of big-headed turtle.</title>
        <authorList>
            <person name="Gong S."/>
        </authorList>
    </citation>
    <scope>NUCLEOTIDE SEQUENCE [LARGE SCALE GENOMIC DNA]</scope>
    <source>
        <strain evidence="2">DO16091913</strain>
        <tissue evidence="2">Muscle</tissue>
    </source>
</reference>
<protein>
    <submittedName>
        <fullName evidence="2">Uncharacterized protein</fullName>
    </submittedName>
</protein>
<evidence type="ECO:0000256" key="1">
    <source>
        <dbReference type="SAM" id="MobiDB-lite"/>
    </source>
</evidence>
<evidence type="ECO:0000313" key="3">
    <source>
        <dbReference type="Proteomes" id="UP000297703"/>
    </source>
</evidence>
<feature type="region of interest" description="Disordered" evidence="1">
    <location>
        <begin position="1"/>
        <end position="23"/>
    </location>
</feature>